<dbReference type="AlphaFoldDB" id="A0A0D6B9G5"/>
<feature type="compositionally biased region" description="Low complexity" evidence="1">
    <location>
        <begin position="210"/>
        <end position="220"/>
    </location>
</feature>
<accession>A0A0D6B9G5</accession>
<evidence type="ECO:0000256" key="2">
    <source>
        <dbReference type="SAM" id="SignalP"/>
    </source>
</evidence>
<dbReference type="KEGG" id="rsu:NHU_04362"/>
<keyword evidence="3" id="KW-0449">Lipoprotein</keyword>
<reference evidence="3 4" key="1">
    <citation type="submission" date="2015-02" db="EMBL/GenBank/DDBJ databases">
        <title>Genome sequene of Rhodovulum sulfidophilum DSM 2351.</title>
        <authorList>
            <person name="Nagao N."/>
        </authorList>
    </citation>
    <scope>NUCLEOTIDE SEQUENCE [LARGE SCALE GENOMIC DNA]</scope>
    <source>
        <strain evidence="3 4">DSM 2351</strain>
        <plasmid evidence="4">Plasmid Plasmid1 DNA</plasmid>
    </source>
</reference>
<protein>
    <submittedName>
        <fullName evidence="3">Putative lipoprotein</fullName>
    </submittedName>
</protein>
<dbReference type="PATRIC" id="fig|35806.4.peg.4464"/>
<dbReference type="eggNOG" id="ENOG5031ZV2">
    <property type="taxonomic scope" value="Bacteria"/>
</dbReference>
<dbReference type="EMBL" id="AP014801">
    <property type="protein sequence ID" value="BAQ71475.1"/>
    <property type="molecule type" value="Genomic_DNA"/>
</dbReference>
<geneLocation type="plasmid" evidence="4">
    <name>Plasmid1 DNA</name>
</geneLocation>
<dbReference type="Proteomes" id="UP000064912">
    <property type="component" value="Plasmid Plasmid1"/>
</dbReference>
<name>A0A0D6B9G5_RHOSU</name>
<keyword evidence="2" id="KW-0732">Signal</keyword>
<evidence type="ECO:0000256" key="1">
    <source>
        <dbReference type="SAM" id="MobiDB-lite"/>
    </source>
</evidence>
<proteinExistence type="predicted"/>
<evidence type="ECO:0000313" key="3">
    <source>
        <dbReference type="EMBL" id="BAQ71475.1"/>
    </source>
</evidence>
<feature type="region of interest" description="Disordered" evidence="1">
    <location>
        <begin position="202"/>
        <end position="243"/>
    </location>
</feature>
<feature type="signal peptide" evidence="2">
    <location>
        <begin position="1"/>
        <end position="28"/>
    </location>
</feature>
<organism evidence="3 4">
    <name type="scientific">Rhodovulum sulfidophilum</name>
    <name type="common">Rhodobacter sulfidophilus</name>
    <dbReference type="NCBI Taxonomy" id="35806"/>
    <lineage>
        <taxon>Bacteria</taxon>
        <taxon>Pseudomonadati</taxon>
        <taxon>Pseudomonadota</taxon>
        <taxon>Alphaproteobacteria</taxon>
        <taxon>Rhodobacterales</taxon>
        <taxon>Paracoccaceae</taxon>
        <taxon>Rhodovulum</taxon>
    </lineage>
</organism>
<keyword evidence="3" id="KW-0614">Plasmid</keyword>
<gene>
    <name evidence="3" type="ORF">NHU_04362</name>
</gene>
<feature type="chain" id="PRO_5002301303" evidence="2">
    <location>
        <begin position="29"/>
        <end position="243"/>
    </location>
</feature>
<evidence type="ECO:0000313" key="4">
    <source>
        <dbReference type="Proteomes" id="UP000064912"/>
    </source>
</evidence>
<sequence length="243" mass="25742">MRIGRQARTRWPAAAGLALWLLPAIALASETPEQAETAPAPRRVAPVRVAPAASAAPVLSARPETPAVEIFTPPPRQSLAALPRAEGLPEPSVIVGLLNPDTEGLPVWSDLATRTRLRQDDPEGFARLVAAGSLDPPEDALPRAIQTELARMNCYRGGIDGLWGEGSRAAVARYFAERGLGRAPDAPSPGLFRRIVAAEDVACPAPPAPTTARAPTPRRQTAPERSDTPPPQIRLAPSLGVFR</sequence>